<keyword evidence="8" id="KW-1185">Reference proteome</keyword>
<dbReference type="FunFam" id="3.20.20.190:FF:000034">
    <property type="entry name" value="Glycerophosphodiester phosphodiesterase GDPD2"/>
    <property type="match status" value="1"/>
</dbReference>
<evidence type="ECO:0000313" key="7">
    <source>
        <dbReference type="EMBL" id="OAY52513.1"/>
    </source>
</evidence>
<sequence>MALKAVHVSDVPNLDQVPENASLALYSTRFSKAVEMNRVPYKIPKFLVVGHRGNGMNILTSADQRMKAIKENSIMSFNYAAKFPIDFIEFDVQVTKDDCPVIFHDNFIISEDNGVIFEKRVTELCLSEFLCYGPQKEAGKIGKSLLRKTKDGKIVNWNVEKDDSLCTLKDAFQQVEPSLGFNIELKFDDHIVYQEDYLIHVLQAILKVVFGYAQDRPIIFSSFQPDAALLVRKLQSNYPVFFLTNGGTDIFYDVRRNSLEEAIKVCLEGGLQGIVSEVKGIFRNPGAVTKIKDANLSLLTYGKLNNVGEAVHMQQLMGVEGVIVDLVKEISDVVSDMIKPSKGDESNPQFSEKELSFLLKLIPQLIQE</sequence>
<name>A0A2C9W0T0_MANES</name>
<feature type="domain" description="GP-PDE" evidence="6">
    <location>
        <begin position="46"/>
        <end position="334"/>
    </location>
</feature>
<evidence type="ECO:0000256" key="4">
    <source>
        <dbReference type="ARBA" id="ARBA00022801"/>
    </source>
</evidence>
<dbReference type="Gramene" id="Manes.04G089800.1.v8.1">
    <property type="protein sequence ID" value="Manes.04G089800.1.v8.1.CDS"/>
    <property type="gene ID" value="Manes.04G089800.v8.1"/>
</dbReference>
<keyword evidence="4" id="KW-0378">Hydrolase</keyword>
<dbReference type="GO" id="GO:0006071">
    <property type="term" value="P:glycerol metabolic process"/>
    <property type="evidence" value="ECO:0007669"/>
    <property type="project" value="UniProtKB-KW"/>
</dbReference>
<dbReference type="InterPro" id="IPR030395">
    <property type="entry name" value="GP_PDE_dom"/>
</dbReference>
<dbReference type="OrthoDB" id="1058301at2759"/>
<dbReference type="GO" id="GO:0008889">
    <property type="term" value="F:glycerophosphodiester phosphodiesterase activity"/>
    <property type="evidence" value="ECO:0007669"/>
    <property type="project" value="UniProtKB-EC"/>
</dbReference>
<dbReference type="OMA" id="GTELYYD"/>
<evidence type="ECO:0000256" key="3">
    <source>
        <dbReference type="ARBA" id="ARBA00022798"/>
    </source>
</evidence>
<evidence type="ECO:0000259" key="6">
    <source>
        <dbReference type="PROSITE" id="PS51704"/>
    </source>
</evidence>
<dbReference type="Gene3D" id="3.20.20.190">
    <property type="entry name" value="Phosphatidylinositol (PI) phosphodiesterase"/>
    <property type="match status" value="1"/>
</dbReference>
<dbReference type="PANTHER" id="PTHR22958:SF1">
    <property type="entry name" value="GLYCEROPHOSPHOCHOLINE PHOSPHODIESTERASE GPCPD1"/>
    <property type="match status" value="1"/>
</dbReference>
<comment type="caution">
    <text evidence="7">The sequence shown here is derived from an EMBL/GenBank/DDBJ whole genome shotgun (WGS) entry which is preliminary data.</text>
</comment>
<evidence type="ECO:0000256" key="1">
    <source>
        <dbReference type="ARBA" id="ARBA00007277"/>
    </source>
</evidence>
<keyword evidence="3" id="KW-0319">Glycerol metabolism</keyword>
<dbReference type="EC" id="3.1.4.46" evidence="2"/>
<comment type="catalytic activity">
    <reaction evidence="5">
        <text>a sn-glycero-3-phosphodiester + H2O = an alcohol + sn-glycerol 3-phosphate + H(+)</text>
        <dbReference type="Rhea" id="RHEA:12969"/>
        <dbReference type="ChEBI" id="CHEBI:15377"/>
        <dbReference type="ChEBI" id="CHEBI:15378"/>
        <dbReference type="ChEBI" id="CHEBI:30879"/>
        <dbReference type="ChEBI" id="CHEBI:57597"/>
        <dbReference type="ChEBI" id="CHEBI:83408"/>
        <dbReference type="EC" id="3.1.4.46"/>
    </reaction>
</comment>
<dbReference type="InterPro" id="IPR017946">
    <property type="entry name" value="PLC-like_Pdiesterase_TIM-brl"/>
</dbReference>
<proteinExistence type="inferred from homology"/>
<evidence type="ECO:0000256" key="5">
    <source>
        <dbReference type="ARBA" id="ARBA00047512"/>
    </source>
</evidence>
<reference evidence="8" key="1">
    <citation type="journal article" date="2016" name="Nat. Biotechnol.">
        <title>Sequencing wild and cultivated cassava and related species reveals extensive interspecific hybridization and genetic diversity.</title>
        <authorList>
            <person name="Bredeson J.V."/>
            <person name="Lyons J.B."/>
            <person name="Prochnik S.E."/>
            <person name="Wu G.A."/>
            <person name="Ha C.M."/>
            <person name="Edsinger-Gonzales E."/>
            <person name="Grimwood J."/>
            <person name="Schmutz J."/>
            <person name="Rabbi I.Y."/>
            <person name="Egesi C."/>
            <person name="Nauluvula P."/>
            <person name="Lebot V."/>
            <person name="Ndunguru J."/>
            <person name="Mkamilo G."/>
            <person name="Bart R.S."/>
            <person name="Setter T.L."/>
            <person name="Gleadow R.M."/>
            <person name="Kulakow P."/>
            <person name="Ferguson M.E."/>
            <person name="Rounsley S."/>
            <person name="Rokhsar D.S."/>
        </authorList>
    </citation>
    <scope>NUCLEOTIDE SEQUENCE [LARGE SCALE GENOMIC DNA]</scope>
    <source>
        <strain evidence="8">cv. AM560-2</strain>
    </source>
</reference>
<dbReference type="EMBL" id="CM004390">
    <property type="protein sequence ID" value="OAY52513.1"/>
    <property type="molecule type" value="Genomic_DNA"/>
</dbReference>
<dbReference type="STRING" id="3983.A0A2C9W0T0"/>
<dbReference type="AlphaFoldDB" id="A0A2C9W0T0"/>
<dbReference type="Pfam" id="PF03009">
    <property type="entry name" value="GDPD"/>
    <property type="match status" value="1"/>
</dbReference>
<dbReference type="SUPFAM" id="SSF51695">
    <property type="entry name" value="PLC-like phosphodiesterases"/>
    <property type="match status" value="1"/>
</dbReference>
<dbReference type="CDD" id="cd08605">
    <property type="entry name" value="GDPD_GDE5_like_1_plant"/>
    <property type="match status" value="1"/>
</dbReference>
<dbReference type="PROSITE" id="PS51704">
    <property type="entry name" value="GP_PDE"/>
    <property type="match status" value="1"/>
</dbReference>
<comment type="similarity">
    <text evidence="1">Belongs to the glycerophosphoryl diester phosphodiesterase family.</text>
</comment>
<organism evidence="7 8">
    <name type="scientific">Manihot esculenta</name>
    <name type="common">Cassava</name>
    <name type="synonym">Jatropha manihot</name>
    <dbReference type="NCBI Taxonomy" id="3983"/>
    <lineage>
        <taxon>Eukaryota</taxon>
        <taxon>Viridiplantae</taxon>
        <taxon>Streptophyta</taxon>
        <taxon>Embryophyta</taxon>
        <taxon>Tracheophyta</taxon>
        <taxon>Spermatophyta</taxon>
        <taxon>Magnoliopsida</taxon>
        <taxon>eudicotyledons</taxon>
        <taxon>Gunneridae</taxon>
        <taxon>Pentapetalae</taxon>
        <taxon>rosids</taxon>
        <taxon>fabids</taxon>
        <taxon>Malpighiales</taxon>
        <taxon>Euphorbiaceae</taxon>
        <taxon>Crotonoideae</taxon>
        <taxon>Manihoteae</taxon>
        <taxon>Manihot</taxon>
    </lineage>
</organism>
<protein>
    <recommendedName>
        <fullName evidence="2">glycerophosphodiester phosphodiesterase</fullName>
        <ecNumber evidence="2">3.1.4.46</ecNumber>
    </recommendedName>
</protein>
<evidence type="ECO:0000313" key="8">
    <source>
        <dbReference type="Proteomes" id="UP000091857"/>
    </source>
</evidence>
<dbReference type="PANTHER" id="PTHR22958">
    <property type="entry name" value="GLYCEROPHOSPHORYL DIESTER PHOSPHODIESTERASE"/>
    <property type="match status" value="1"/>
</dbReference>
<dbReference type="InterPro" id="IPR051578">
    <property type="entry name" value="GDPD"/>
</dbReference>
<accession>A0A2C9W0T0</accession>
<evidence type="ECO:0000256" key="2">
    <source>
        <dbReference type="ARBA" id="ARBA00012247"/>
    </source>
</evidence>
<gene>
    <name evidence="7" type="ORF">MANES_04G089800v8</name>
</gene>
<dbReference type="Proteomes" id="UP000091857">
    <property type="component" value="Chromosome 4"/>
</dbReference>
<dbReference type="GO" id="GO:0046475">
    <property type="term" value="P:glycerophospholipid catabolic process"/>
    <property type="evidence" value="ECO:0000318"/>
    <property type="project" value="GO_Central"/>
</dbReference>